<evidence type="ECO:0000259" key="2">
    <source>
        <dbReference type="Pfam" id="PF14498"/>
    </source>
</evidence>
<dbReference type="InterPro" id="IPR027414">
    <property type="entry name" value="GH95_N_dom"/>
</dbReference>
<keyword evidence="6" id="KW-1185">Reference proteome</keyword>
<feature type="domain" description="Glycosyl hydrolase family 95 N-terminal" evidence="2">
    <location>
        <begin position="22"/>
        <end position="272"/>
    </location>
</feature>
<dbReference type="InterPro" id="IPR012341">
    <property type="entry name" value="6hp_glycosidase-like_sf"/>
</dbReference>
<dbReference type="PIRSF" id="PIRSF007663">
    <property type="entry name" value="UCP007663"/>
    <property type="match status" value="1"/>
</dbReference>
<dbReference type="HOGENOM" id="CLU_004617_2_2_1"/>
<dbReference type="InterPro" id="IPR049053">
    <property type="entry name" value="AFCA-like_C"/>
</dbReference>
<evidence type="ECO:0000313" key="5">
    <source>
        <dbReference type="EMBL" id="KEY64018.1"/>
    </source>
</evidence>
<dbReference type="OrthoDB" id="2848340at2759"/>
<dbReference type="GO" id="GO:0004560">
    <property type="term" value="F:alpha-L-fucosidase activity"/>
    <property type="evidence" value="ECO:0007669"/>
    <property type="project" value="InterPro"/>
</dbReference>
<feature type="domain" description="Alpha fucosidase A-like C-terminal" evidence="3">
    <location>
        <begin position="733"/>
        <end position="777"/>
    </location>
</feature>
<evidence type="ECO:0000259" key="3">
    <source>
        <dbReference type="Pfam" id="PF21307"/>
    </source>
</evidence>
<evidence type="ECO:0000256" key="1">
    <source>
        <dbReference type="SAM" id="SignalP"/>
    </source>
</evidence>
<proteinExistence type="predicted"/>
<organism evidence="5 6">
    <name type="scientific">Stachybotrys chartarum (strain CBS 109288 / IBT 7711)</name>
    <name type="common">Toxic black mold</name>
    <name type="synonym">Stilbospora chartarum</name>
    <dbReference type="NCBI Taxonomy" id="1280523"/>
    <lineage>
        <taxon>Eukaryota</taxon>
        <taxon>Fungi</taxon>
        <taxon>Dikarya</taxon>
        <taxon>Ascomycota</taxon>
        <taxon>Pezizomycotina</taxon>
        <taxon>Sordariomycetes</taxon>
        <taxon>Hypocreomycetidae</taxon>
        <taxon>Hypocreales</taxon>
        <taxon>Stachybotryaceae</taxon>
        <taxon>Stachybotrys</taxon>
    </lineage>
</organism>
<feature type="signal peptide" evidence="1">
    <location>
        <begin position="1"/>
        <end position="18"/>
    </location>
</feature>
<dbReference type="GO" id="GO:0005975">
    <property type="term" value="P:carbohydrate metabolic process"/>
    <property type="evidence" value="ECO:0007669"/>
    <property type="project" value="InterPro"/>
</dbReference>
<dbReference type="Gene3D" id="1.50.10.10">
    <property type="match status" value="1"/>
</dbReference>
<dbReference type="AlphaFoldDB" id="A0A084AFD9"/>
<dbReference type="Pfam" id="PF14498">
    <property type="entry name" value="Glyco_hyd_65N_2"/>
    <property type="match status" value="1"/>
</dbReference>
<feature type="chain" id="PRO_5001770891" evidence="1">
    <location>
        <begin position="19"/>
        <end position="791"/>
    </location>
</feature>
<dbReference type="PANTHER" id="PTHR31084">
    <property type="entry name" value="ALPHA-L-FUCOSIDASE 2"/>
    <property type="match status" value="1"/>
</dbReference>
<dbReference type="InterPro" id="IPR016518">
    <property type="entry name" value="Alpha-L-fucosidase"/>
</dbReference>
<dbReference type="InterPro" id="IPR008928">
    <property type="entry name" value="6-hairpin_glycosidase_sf"/>
</dbReference>
<feature type="domain" description="Glycosyl hydrolase family 95 catalytic" evidence="4">
    <location>
        <begin position="303"/>
        <end position="717"/>
    </location>
</feature>
<reference evidence="5 6" key="1">
    <citation type="journal article" date="2014" name="BMC Genomics">
        <title>Comparative genome sequencing reveals chemotype-specific gene clusters in the toxigenic black mold Stachybotrys.</title>
        <authorList>
            <person name="Semeiks J."/>
            <person name="Borek D."/>
            <person name="Otwinowski Z."/>
            <person name="Grishin N.V."/>
        </authorList>
    </citation>
    <scope>NUCLEOTIDE SEQUENCE [LARGE SCALE GENOMIC DNA]</scope>
    <source>
        <strain evidence="6">CBS 109288 / IBT 7711</strain>
    </source>
</reference>
<accession>A0A084AFD9</accession>
<evidence type="ECO:0000313" key="6">
    <source>
        <dbReference type="Proteomes" id="UP000028045"/>
    </source>
</evidence>
<dbReference type="SUPFAM" id="SSF48208">
    <property type="entry name" value="Six-hairpin glycosidases"/>
    <property type="match status" value="1"/>
</dbReference>
<dbReference type="PANTHER" id="PTHR31084:SF3">
    <property type="entry name" value="ALPHA-FUCOSIDASE A"/>
    <property type="match status" value="1"/>
</dbReference>
<sequence length="791" mass="86028">MVRSNWIALLGVSAIAEARSFWSTKPATFGTGSGTPYLLSTGYPVGNGKLGAIPLGDPFEEIISLNVDSLWSGGPFENASYTGGNPEGPLYGALPEIREWIFQNGTGNVSALLGSGANFGSFRVLGNLTITIDHTSTDVENYKRSLDLETGIHKTEYEVDGVSFTSTLFCSYPAEACVYHLVSDRTLPDISIAFENQLVDQDLVTAACTGDHARFTGVTQAGPPLGLKYDAIARLGVGSASTECSEDGVLGVTSSRRSLTVIIGAETNYDQTKGTPEFDYSFQGEDPAEFVESVTSRGAASCYSDLLAQHISDYQQLFGAFVLDIPDTQESELVETATLIDEYTADGDGDPFLEALLFDYSRYLLISSSRENSLPANLLGAWTELLYSAWSGDYHVNINLQENYWVADQTGLAKTQPALWNYMANTWVPRGTETAQLLYNGTGFVLHNEINVYGHTAMKEGESWANYPVGAAWMMQHVWDNFDYTQDIDWLREQGYPLMKGVASFWLSQLQADAFFEDGTLVVNPCSSAEHGPTTFGCTHYQQLIHQVFDNTLAAASLVAESDEAFTEDLATSLAALDTGLHFSSWGSIKEWKIPDSYGYETQSDHRHLSHLVGWHPGYSISGFQNGYTNATIQDAVATSLRARGQGNAADANAGWAKVWRSACWARLNNTERAHFHLRYAIEQNFVDNGFSMYSGEYPPFQVDANFGLGGAVLAMLVVDLPLAGNVDEVRTVVLGPAIPSAWGGGSVRGLKLRGGSEVDFSWDEDGLVNEATLTVQGKPVNLVNVRGEAL</sequence>
<protein>
    <submittedName>
        <fullName evidence="5">Uncharacterized protein</fullName>
    </submittedName>
</protein>
<name>A0A084AFD9_STACB</name>
<gene>
    <name evidence="5" type="ORF">S7711_07382</name>
</gene>
<keyword evidence="1" id="KW-0732">Signal</keyword>
<dbReference type="Pfam" id="PF22124">
    <property type="entry name" value="Glyco_hydro_95_cat"/>
    <property type="match status" value="1"/>
</dbReference>
<dbReference type="InterPro" id="IPR054363">
    <property type="entry name" value="GH95_cat"/>
</dbReference>
<evidence type="ECO:0000259" key="4">
    <source>
        <dbReference type="Pfam" id="PF22124"/>
    </source>
</evidence>
<dbReference type="EMBL" id="KL648755">
    <property type="protein sequence ID" value="KEY64018.1"/>
    <property type="molecule type" value="Genomic_DNA"/>
</dbReference>
<dbReference type="Proteomes" id="UP000028045">
    <property type="component" value="Unassembled WGS sequence"/>
</dbReference>
<dbReference type="Pfam" id="PF21307">
    <property type="entry name" value="Glyco_hydro_95_C"/>
    <property type="match status" value="1"/>
</dbReference>